<evidence type="ECO:0000256" key="1">
    <source>
        <dbReference type="ARBA" id="ARBA00007824"/>
    </source>
</evidence>
<reference evidence="7" key="3">
    <citation type="submission" date="2025-09" db="UniProtKB">
        <authorList>
            <consortium name="Ensembl"/>
        </authorList>
    </citation>
    <scope>IDENTIFICATION</scope>
</reference>
<dbReference type="OMA" id="VPECRQV"/>
<feature type="domain" description="LRAT" evidence="6">
    <location>
        <begin position="13"/>
        <end position="129"/>
    </location>
</feature>
<dbReference type="InterPro" id="IPR051496">
    <property type="entry name" value="H-rev107_PLA/AT"/>
</dbReference>
<evidence type="ECO:0000256" key="2">
    <source>
        <dbReference type="ARBA" id="ARBA00022679"/>
    </source>
</evidence>
<dbReference type="GO" id="GO:0004623">
    <property type="term" value="F:phospholipase A2 activity"/>
    <property type="evidence" value="ECO:0007669"/>
    <property type="project" value="TreeGrafter"/>
</dbReference>
<dbReference type="GO" id="GO:0008970">
    <property type="term" value="F:phospholipase A1 activity"/>
    <property type="evidence" value="ECO:0007669"/>
    <property type="project" value="TreeGrafter"/>
</dbReference>
<name>A0A2I3HGC3_NOMLE</name>
<dbReference type="EMBL" id="ADFV01079287">
    <property type="status" value="NOT_ANNOTATED_CDS"/>
    <property type="molecule type" value="Genomic_DNA"/>
</dbReference>
<gene>
    <name evidence="7" type="primary">PLAAT4</name>
</gene>
<dbReference type="PANTHER" id="PTHR13943:SF36">
    <property type="entry name" value="PHOSPHOLIPASE A AND ACYLTRANSFERASE 4"/>
    <property type="match status" value="1"/>
</dbReference>
<dbReference type="Pfam" id="PF04970">
    <property type="entry name" value="LRAT"/>
    <property type="match status" value="1"/>
</dbReference>
<dbReference type="Proteomes" id="UP000001073">
    <property type="component" value="Chromosome 4"/>
</dbReference>
<dbReference type="Gene3D" id="3.90.1720.10">
    <property type="entry name" value="endopeptidase domain like (from Nostoc punctiforme)"/>
    <property type="match status" value="1"/>
</dbReference>
<organism evidence="7 8">
    <name type="scientific">Nomascus leucogenys</name>
    <name type="common">Northern white-cheeked gibbon</name>
    <name type="synonym">Hylobates leucogenys</name>
    <dbReference type="NCBI Taxonomy" id="61853"/>
    <lineage>
        <taxon>Eukaryota</taxon>
        <taxon>Metazoa</taxon>
        <taxon>Chordata</taxon>
        <taxon>Craniata</taxon>
        <taxon>Vertebrata</taxon>
        <taxon>Euteleostomi</taxon>
        <taxon>Mammalia</taxon>
        <taxon>Eutheria</taxon>
        <taxon>Euarchontoglires</taxon>
        <taxon>Primates</taxon>
        <taxon>Haplorrhini</taxon>
        <taxon>Catarrhini</taxon>
        <taxon>Hylobatidae</taxon>
        <taxon>Nomascus</taxon>
    </lineage>
</organism>
<dbReference type="GO" id="GO:0070292">
    <property type="term" value="P:N-acylphosphatidylethanolamine metabolic process"/>
    <property type="evidence" value="ECO:0007669"/>
    <property type="project" value="TreeGrafter"/>
</dbReference>
<evidence type="ECO:0000259" key="6">
    <source>
        <dbReference type="PROSITE" id="PS51934"/>
    </source>
</evidence>
<dbReference type="GeneTree" id="ENSGT00940000162878"/>
<dbReference type="GO" id="GO:0005737">
    <property type="term" value="C:cytoplasm"/>
    <property type="evidence" value="ECO:0007669"/>
    <property type="project" value="TreeGrafter"/>
</dbReference>
<evidence type="ECO:0000313" key="8">
    <source>
        <dbReference type="Proteomes" id="UP000001073"/>
    </source>
</evidence>
<dbReference type="FunFam" id="3.90.1720.10:FF:000002">
    <property type="entry name" value="HRAS like suppressor 2"/>
    <property type="match status" value="1"/>
</dbReference>
<dbReference type="STRING" id="61853.ENSNLEP00000042565"/>
<keyword evidence="3" id="KW-0378">Hydrolase</keyword>
<dbReference type="FunCoup" id="A0A2I3HGC3">
    <property type="interactions" value="36"/>
</dbReference>
<keyword evidence="5" id="KW-1133">Transmembrane helix</keyword>
<keyword evidence="4" id="KW-0443">Lipid metabolism</keyword>
<proteinExistence type="inferred from homology"/>
<reference evidence="7" key="2">
    <citation type="submission" date="2025-08" db="UniProtKB">
        <authorList>
            <consortium name="Ensembl"/>
        </authorList>
    </citation>
    <scope>IDENTIFICATION</scope>
</reference>
<accession>A0A2I3HGC3</accession>
<dbReference type="InterPro" id="IPR007053">
    <property type="entry name" value="LRAT_dom"/>
</dbReference>
<protein>
    <submittedName>
        <fullName evidence="7">Phospholipase A and acyltransferase 4</fullName>
    </submittedName>
</protein>
<comment type="similarity">
    <text evidence="1">Belongs to the H-rev107 family.</text>
</comment>
<keyword evidence="2" id="KW-0808">Transferase</keyword>
<dbReference type="AlphaFoldDB" id="A0A2I3HGC3"/>
<evidence type="ECO:0000256" key="3">
    <source>
        <dbReference type="ARBA" id="ARBA00022801"/>
    </source>
</evidence>
<keyword evidence="5" id="KW-0812">Transmembrane</keyword>
<dbReference type="InParanoid" id="A0A2I3HGC3"/>
<dbReference type="EMBL" id="ADFV01079286">
    <property type="status" value="NOT_ANNOTATED_CDS"/>
    <property type="molecule type" value="Genomic_DNA"/>
</dbReference>
<dbReference type="PANTHER" id="PTHR13943">
    <property type="entry name" value="HRAS-LIKE SUPPRESSOR - RELATED"/>
    <property type="match status" value="1"/>
</dbReference>
<feature type="transmembrane region" description="Helical" evidence="5">
    <location>
        <begin position="135"/>
        <end position="154"/>
    </location>
</feature>
<evidence type="ECO:0000256" key="5">
    <source>
        <dbReference type="SAM" id="Phobius"/>
    </source>
</evidence>
<dbReference type="PROSITE" id="PS51934">
    <property type="entry name" value="LRAT"/>
    <property type="match status" value="1"/>
</dbReference>
<sequence length="163" mass="18042">MALPHHEPKPGDLIEIFRLGYEHWALYIGDGYVIHLAPPSEYPGAGSSSVFSVLSSGAVVKQELLEDVLEGCRYQVNNSLDHKYEPQPVEVIISSAKKMVGQKMKYSIVSGNCEHFVTQLRYGKAYSKQVEKAKVEVSVATVFGILGIVGYSFVTRRHQNVTA</sequence>
<keyword evidence="8" id="KW-1185">Reference proteome</keyword>
<keyword evidence="5" id="KW-0472">Membrane</keyword>
<dbReference type="Ensembl" id="ENSNLET00000039236.1">
    <property type="protein sequence ID" value="ENSNLEP00000042565.1"/>
    <property type="gene ID" value="ENSNLEG00000035013.1"/>
</dbReference>
<evidence type="ECO:0000313" key="7">
    <source>
        <dbReference type="Ensembl" id="ENSNLEP00000042565.1"/>
    </source>
</evidence>
<evidence type="ECO:0000256" key="4">
    <source>
        <dbReference type="ARBA" id="ARBA00023098"/>
    </source>
</evidence>
<dbReference type="GO" id="GO:0016410">
    <property type="term" value="F:N-acyltransferase activity"/>
    <property type="evidence" value="ECO:0007669"/>
    <property type="project" value="UniProtKB-ARBA"/>
</dbReference>
<reference evidence="7 8" key="1">
    <citation type="submission" date="2012-10" db="EMBL/GenBank/DDBJ databases">
        <authorList>
            <consortium name="Gibbon Genome Sequencing Consortium"/>
        </authorList>
    </citation>
    <scope>NUCLEOTIDE SEQUENCE [LARGE SCALE GENOMIC DNA]</scope>
</reference>